<organism evidence="5 6">
    <name type="scientific">Microbacterium foliorum</name>
    <dbReference type="NCBI Taxonomy" id="104336"/>
    <lineage>
        <taxon>Bacteria</taxon>
        <taxon>Bacillati</taxon>
        <taxon>Actinomycetota</taxon>
        <taxon>Actinomycetes</taxon>
        <taxon>Micrococcales</taxon>
        <taxon>Microbacteriaceae</taxon>
        <taxon>Microbacterium</taxon>
    </lineage>
</organism>
<dbReference type="EMBL" id="JYIU01000023">
    <property type="protein sequence ID" value="KJL26243.1"/>
    <property type="molecule type" value="Genomic_DNA"/>
</dbReference>
<dbReference type="PROSITE" id="PS50932">
    <property type="entry name" value="HTH_LACI_2"/>
    <property type="match status" value="1"/>
</dbReference>
<dbReference type="KEGG" id="mfol:DXT68_02255"/>
<reference evidence="5 6" key="1">
    <citation type="submission" date="2015-02" db="EMBL/GenBank/DDBJ databases">
        <title>Draft genome sequences of ten Microbacterium spp. with emphasis on heavy metal contaminated environments.</title>
        <authorList>
            <person name="Corretto E."/>
        </authorList>
    </citation>
    <scope>NUCLEOTIDE SEQUENCE [LARGE SCALE GENOMIC DNA]</scope>
    <source>
        <strain evidence="5 6">DSM 12966</strain>
    </source>
</reference>
<accession>A0A0F0KZE6</accession>
<evidence type="ECO:0000256" key="1">
    <source>
        <dbReference type="ARBA" id="ARBA00023015"/>
    </source>
</evidence>
<keyword evidence="6" id="KW-1185">Reference proteome</keyword>
<feature type="domain" description="HTH lacI-type" evidence="4">
    <location>
        <begin position="14"/>
        <end position="74"/>
    </location>
</feature>
<dbReference type="SMART" id="SM00354">
    <property type="entry name" value="HTH_LACI"/>
    <property type="match status" value="1"/>
</dbReference>
<comment type="caution">
    <text evidence="5">The sequence shown here is derived from an EMBL/GenBank/DDBJ whole genome shotgun (WGS) entry which is preliminary data.</text>
</comment>
<dbReference type="SUPFAM" id="SSF53822">
    <property type="entry name" value="Periplasmic binding protein-like I"/>
    <property type="match status" value="1"/>
</dbReference>
<dbReference type="SUPFAM" id="SSF47413">
    <property type="entry name" value="lambda repressor-like DNA-binding domains"/>
    <property type="match status" value="1"/>
</dbReference>
<dbReference type="Gene3D" id="3.40.50.2300">
    <property type="match status" value="2"/>
</dbReference>
<dbReference type="RefSeq" id="WP_045252752.1">
    <property type="nucleotide sequence ID" value="NZ_CP031425.1"/>
</dbReference>
<protein>
    <submittedName>
        <fullName evidence="5">HTH-type transcriptional regulator DegA</fullName>
    </submittedName>
</protein>
<dbReference type="Pfam" id="PF13377">
    <property type="entry name" value="Peripla_BP_3"/>
    <property type="match status" value="1"/>
</dbReference>
<dbReference type="GO" id="GO:0000976">
    <property type="term" value="F:transcription cis-regulatory region binding"/>
    <property type="evidence" value="ECO:0007669"/>
    <property type="project" value="TreeGrafter"/>
</dbReference>
<name>A0A0F0KZE6_9MICO</name>
<evidence type="ECO:0000256" key="3">
    <source>
        <dbReference type="ARBA" id="ARBA00023163"/>
    </source>
</evidence>
<dbReference type="PANTHER" id="PTHR30146:SF153">
    <property type="entry name" value="LACTOSE OPERON REPRESSOR"/>
    <property type="match status" value="1"/>
</dbReference>
<dbReference type="PATRIC" id="fig|104336.4.peg.316"/>
<evidence type="ECO:0000256" key="2">
    <source>
        <dbReference type="ARBA" id="ARBA00023125"/>
    </source>
</evidence>
<dbReference type="AlphaFoldDB" id="A0A0F0KZE6"/>
<evidence type="ECO:0000313" key="6">
    <source>
        <dbReference type="Proteomes" id="UP000033572"/>
    </source>
</evidence>
<dbReference type="GO" id="GO:0003700">
    <property type="term" value="F:DNA-binding transcription factor activity"/>
    <property type="evidence" value="ECO:0007669"/>
    <property type="project" value="TreeGrafter"/>
</dbReference>
<dbReference type="InterPro" id="IPR046335">
    <property type="entry name" value="LacI/GalR-like_sensor"/>
</dbReference>
<dbReference type="CDD" id="cd01392">
    <property type="entry name" value="HTH_LacI"/>
    <property type="match status" value="1"/>
</dbReference>
<dbReference type="Proteomes" id="UP000033572">
    <property type="component" value="Unassembled WGS sequence"/>
</dbReference>
<dbReference type="Pfam" id="PF00356">
    <property type="entry name" value="LacI"/>
    <property type="match status" value="1"/>
</dbReference>
<dbReference type="InterPro" id="IPR010982">
    <property type="entry name" value="Lambda_DNA-bd_dom_sf"/>
</dbReference>
<dbReference type="GeneID" id="94443203"/>
<keyword evidence="3" id="KW-0804">Transcription</keyword>
<sequence length="354" mass="37955">MAERRQQSTTSRRPTLRMVAERAGVSTATVSYVFSGRSGAASGAGVAEATAARVLAAADELNYRPNIAARTIRTGRSGMVQLSLHMLSDPWSLAVADAVNVEANRHGLTTLILADGDWHAALDRVESDVAYLDGVGIDEDAERKLADLVQRGQRLVVFSEHLEPAGFDVVRSDAIPGCELAMDHLLERHVRIGCLAAEGAVRLAPTQVTRYTPYLEKMADAGLEVDPEWTATYTEGQASAFAEAVRLLSRDDRPDAIYATTDFAAIAAINAAHMLGLRVPHDVAVIGVGNTPDAQLIAPTLTTVGPTDFYDRQARIIIDRALAADDSPAQLHEFAWSLFPGASTDLDSSTTHAR</sequence>
<dbReference type="PANTHER" id="PTHR30146">
    <property type="entry name" value="LACI-RELATED TRANSCRIPTIONAL REPRESSOR"/>
    <property type="match status" value="1"/>
</dbReference>
<gene>
    <name evidence="5" type="primary">degA_1</name>
    <name evidence="5" type="ORF">RN50_00305</name>
</gene>
<dbReference type="Gene3D" id="1.10.260.40">
    <property type="entry name" value="lambda repressor-like DNA-binding domains"/>
    <property type="match status" value="1"/>
</dbReference>
<keyword evidence="1" id="KW-0805">Transcription regulation</keyword>
<dbReference type="InterPro" id="IPR000843">
    <property type="entry name" value="HTH_LacI"/>
</dbReference>
<evidence type="ECO:0000259" key="4">
    <source>
        <dbReference type="PROSITE" id="PS50932"/>
    </source>
</evidence>
<keyword evidence="2" id="KW-0238">DNA-binding</keyword>
<dbReference type="CDD" id="cd06267">
    <property type="entry name" value="PBP1_LacI_sugar_binding-like"/>
    <property type="match status" value="1"/>
</dbReference>
<evidence type="ECO:0000313" key="5">
    <source>
        <dbReference type="EMBL" id="KJL26243.1"/>
    </source>
</evidence>
<dbReference type="InterPro" id="IPR028082">
    <property type="entry name" value="Peripla_BP_I"/>
</dbReference>
<proteinExistence type="predicted"/>